<protein>
    <submittedName>
        <fullName evidence="2">Unnamed protein product</fullName>
    </submittedName>
</protein>
<evidence type="ECO:0000313" key="3">
    <source>
        <dbReference type="Proteomes" id="UP001165083"/>
    </source>
</evidence>
<feature type="region of interest" description="Disordered" evidence="1">
    <location>
        <begin position="154"/>
        <end position="183"/>
    </location>
</feature>
<name>A0A9W6TC90_9STRA</name>
<comment type="caution">
    <text evidence="2">The sequence shown here is derived from an EMBL/GenBank/DDBJ whole genome shotgun (WGS) entry which is preliminary data.</text>
</comment>
<sequence length="183" mass="20564">MEDSEHGSHDICRAVQPTIREVAVSQSIRTEPRITRCWSHIVFCDFSAMSDLAQMKKSSGVHLPQSAFRGQYSFSRSPISLHLVDGETSESLRVALAFIDECDNELSSVHSDLKNGESWSSSSDICVQYEVTHGDKLARSSFQAPTRKLYPIRSTMTRKKQLRRPKAQATNSKAEPFTRPSET</sequence>
<dbReference type="AlphaFoldDB" id="A0A9W6TC90"/>
<dbReference type="Proteomes" id="UP001165083">
    <property type="component" value="Unassembled WGS sequence"/>
</dbReference>
<organism evidence="2 3">
    <name type="scientific">Phytophthora lilii</name>
    <dbReference type="NCBI Taxonomy" id="2077276"/>
    <lineage>
        <taxon>Eukaryota</taxon>
        <taxon>Sar</taxon>
        <taxon>Stramenopiles</taxon>
        <taxon>Oomycota</taxon>
        <taxon>Peronosporomycetes</taxon>
        <taxon>Peronosporales</taxon>
        <taxon>Peronosporaceae</taxon>
        <taxon>Phytophthora</taxon>
    </lineage>
</organism>
<evidence type="ECO:0000256" key="1">
    <source>
        <dbReference type="SAM" id="MobiDB-lite"/>
    </source>
</evidence>
<proteinExistence type="predicted"/>
<evidence type="ECO:0000313" key="2">
    <source>
        <dbReference type="EMBL" id="GMF09739.1"/>
    </source>
</evidence>
<dbReference type="EMBL" id="BSXW01000017">
    <property type="protein sequence ID" value="GMF09739.1"/>
    <property type="molecule type" value="Genomic_DNA"/>
</dbReference>
<keyword evidence="3" id="KW-1185">Reference proteome</keyword>
<gene>
    <name evidence="2" type="ORF">Plil01_000061800</name>
</gene>
<feature type="compositionally biased region" description="Basic residues" evidence="1">
    <location>
        <begin position="156"/>
        <end position="166"/>
    </location>
</feature>
<reference evidence="2" key="1">
    <citation type="submission" date="2023-04" db="EMBL/GenBank/DDBJ databases">
        <title>Phytophthora lilii NBRC 32176.</title>
        <authorList>
            <person name="Ichikawa N."/>
            <person name="Sato H."/>
            <person name="Tonouchi N."/>
        </authorList>
    </citation>
    <scope>NUCLEOTIDE SEQUENCE</scope>
    <source>
        <strain evidence="2">NBRC 32176</strain>
    </source>
</reference>
<accession>A0A9W6TC90</accession>